<evidence type="ECO:0000259" key="1">
    <source>
        <dbReference type="Pfam" id="PF13460"/>
    </source>
</evidence>
<name>A0A9N8E515_9STRA</name>
<dbReference type="PANTHER" id="PTHR15020:SF11">
    <property type="entry name" value="OS06G0360300 PROTEIN"/>
    <property type="match status" value="1"/>
</dbReference>
<dbReference type="Gene3D" id="3.40.50.720">
    <property type="entry name" value="NAD(P)-binding Rossmann-like Domain"/>
    <property type="match status" value="1"/>
</dbReference>
<dbReference type="SUPFAM" id="SSF51735">
    <property type="entry name" value="NAD(P)-binding Rossmann-fold domains"/>
    <property type="match status" value="1"/>
</dbReference>
<gene>
    <name evidence="2" type="ORF">SEMRO_676_G185710.1</name>
</gene>
<organism evidence="2 3">
    <name type="scientific">Seminavis robusta</name>
    <dbReference type="NCBI Taxonomy" id="568900"/>
    <lineage>
        <taxon>Eukaryota</taxon>
        <taxon>Sar</taxon>
        <taxon>Stramenopiles</taxon>
        <taxon>Ochrophyta</taxon>
        <taxon>Bacillariophyta</taxon>
        <taxon>Bacillariophyceae</taxon>
        <taxon>Bacillariophycidae</taxon>
        <taxon>Naviculales</taxon>
        <taxon>Naviculaceae</taxon>
        <taxon>Seminavis</taxon>
    </lineage>
</organism>
<protein>
    <recommendedName>
        <fullName evidence="1">NAD(P)-binding domain-containing protein</fullName>
    </recommendedName>
</protein>
<keyword evidence="3" id="KW-1185">Reference proteome</keyword>
<dbReference type="EMBL" id="CAICTM010000675">
    <property type="protein sequence ID" value="CAB9514822.1"/>
    <property type="molecule type" value="Genomic_DNA"/>
</dbReference>
<evidence type="ECO:0000313" key="2">
    <source>
        <dbReference type="EMBL" id="CAB9514822.1"/>
    </source>
</evidence>
<dbReference type="PANTHER" id="PTHR15020">
    <property type="entry name" value="FLAVIN REDUCTASE-RELATED"/>
    <property type="match status" value="1"/>
</dbReference>
<accession>A0A9N8E515</accession>
<proteinExistence type="predicted"/>
<reference evidence="2" key="1">
    <citation type="submission" date="2020-06" db="EMBL/GenBank/DDBJ databases">
        <authorList>
            <consortium name="Plant Systems Biology data submission"/>
        </authorList>
    </citation>
    <scope>NUCLEOTIDE SEQUENCE</scope>
    <source>
        <strain evidence="2">D6</strain>
    </source>
</reference>
<dbReference type="Proteomes" id="UP001153069">
    <property type="component" value="Unassembled WGS sequence"/>
</dbReference>
<dbReference type="InterPro" id="IPR016040">
    <property type="entry name" value="NAD(P)-bd_dom"/>
</dbReference>
<dbReference type="Pfam" id="PF13460">
    <property type="entry name" value="NAD_binding_10"/>
    <property type="match status" value="1"/>
</dbReference>
<evidence type="ECO:0000313" key="3">
    <source>
        <dbReference type="Proteomes" id="UP001153069"/>
    </source>
</evidence>
<sequence length="258" mass="28279">MTSNNTTTTTLVVGATGATGKWLVKLLLDQGHHVRVIARSKDRMVSVLQELDTEDQKTSTDNLTIKEAAVLDLSDAELQEQVNGCNAVVSCLGHTMDFKGMYGHPRKLVTEVVRRLTDAIKVTAPTAKFILMGTDAVANPNGQDDKRTFAERSIIFLLRHLLPPHADNEAAAAYLHNTLGTNSGVEWSVVRPTDLINGSPTEKYQLFDKPQGGLIGSGVTTRANVAHCMTEFITNNEKWSEYKFKMPVILDNVTAETN</sequence>
<comment type="caution">
    <text evidence="2">The sequence shown here is derived from an EMBL/GenBank/DDBJ whole genome shotgun (WGS) entry which is preliminary data.</text>
</comment>
<dbReference type="AlphaFoldDB" id="A0A9N8E515"/>
<dbReference type="OrthoDB" id="10254221at2759"/>
<feature type="domain" description="NAD(P)-binding" evidence="1">
    <location>
        <begin position="14"/>
        <end position="235"/>
    </location>
</feature>
<dbReference type="InterPro" id="IPR036291">
    <property type="entry name" value="NAD(P)-bd_dom_sf"/>
</dbReference>